<dbReference type="WBParaSite" id="HNAJ_0000837401-mRNA-1">
    <property type="protein sequence ID" value="HNAJ_0000837401-mRNA-1"/>
    <property type="gene ID" value="HNAJ_0000837401"/>
</dbReference>
<keyword evidence="4" id="KW-1185">Reference proteome</keyword>
<evidence type="ECO:0000256" key="1">
    <source>
        <dbReference type="SAM" id="MobiDB-lite"/>
    </source>
</evidence>
<dbReference type="Gene3D" id="1.10.418.10">
    <property type="entry name" value="Calponin-like domain"/>
    <property type="match status" value="1"/>
</dbReference>
<dbReference type="STRING" id="102285.A0A0R3TM53"/>
<protein>
    <submittedName>
        <fullName evidence="5">Cytospin-A</fullName>
    </submittedName>
</protein>
<dbReference type="SUPFAM" id="SSF47576">
    <property type="entry name" value="Calponin-homology domain, CH-domain"/>
    <property type="match status" value="1"/>
</dbReference>
<organism evidence="5">
    <name type="scientific">Rodentolepis nana</name>
    <name type="common">Dwarf tapeworm</name>
    <name type="synonym">Hymenolepis nana</name>
    <dbReference type="NCBI Taxonomy" id="102285"/>
    <lineage>
        <taxon>Eukaryota</taxon>
        <taxon>Metazoa</taxon>
        <taxon>Spiralia</taxon>
        <taxon>Lophotrochozoa</taxon>
        <taxon>Platyhelminthes</taxon>
        <taxon>Cestoda</taxon>
        <taxon>Eucestoda</taxon>
        <taxon>Cyclophyllidea</taxon>
        <taxon>Hymenolepididae</taxon>
        <taxon>Rodentolepis</taxon>
    </lineage>
</organism>
<dbReference type="PANTHER" id="PTHR23167">
    <property type="entry name" value="CALPONIN HOMOLOGY DOMAIN-CONTAINING PROTEIN DDB_G0272472-RELATED"/>
    <property type="match status" value="1"/>
</dbReference>
<sequence>MFSEGKAMATVGPAYLPEGPRRFAAGNIQTKVSELIKFYEFKQKEKDETNADPVQRTVSHTSLTSTISTFSLKSSNMQKQGFNPSVCFEDSASTISSADSRQTGLPVQSLIQSFEERVKDTVHVQKTKTSPASSSTHKAVHVISSQPRLNSAGSSIIQSTTVRVNSTSSQVKETRAPSTAACSTPHFQLDRSTTHTNSVFSKKADNLVSTNAIKEEAVTAVISAASRSHSIVLSHPPSENFNVHIASDPIADHLWQLAGRNGDVTKYRALLKWCQNRLERYRGVKVMNFSFSWNDGLALCALLHTYVPQLIAENWTELVYKMNKKKRFELAFKVAESLGIPTTLDLHEMTTNRRPKWAPVMSYIASIYKHFEVYAESTS</sequence>
<name>A0A0R3TM53_RODNA</name>
<evidence type="ECO:0000313" key="3">
    <source>
        <dbReference type="EMBL" id="VDO04299.1"/>
    </source>
</evidence>
<dbReference type="InterPro" id="IPR036872">
    <property type="entry name" value="CH_dom_sf"/>
</dbReference>
<feature type="domain" description="Calponin-homology (CH)" evidence="2">
    <location>
        <begin position="264"/>
        <end position="372"/>
    </location>
</feature>
<reference evidence="5" key="1">
    <citation type="submission" date="2017-02" db="UniProtKB">
        <authorList>
            <consortium name="WormBaseParasite"/>
        </authorList>
    </citation>
    <scope>IDENTIFICATION</scope>
</reference>
<evidence type="ECO:0000313" key="4">
    <source>
        <dbReference type="Proteomes" id="UP000278807"/>
    </source>
</evidence>
<dbReference type="InterPro" id="IPR050540">
    <property type="entry name" value="F-actin_Monoox_Mical"/>
</dbReference>
<dbReference type="AlphaFoldDB" id="A0A0R3TM53"/>
<dbReference type="InterPro" id="IPR001715">
    <property type="entry name" value="CH_dom"/>
</dbReference>
<reference evidence="3 4" key="2">
    <citation type="submission" date="2018-11" db="EMBL/GenBank/DDBJ databases">
        <authorList>
            <consortium name="Pathogen Informatics"/>
        </authorList>
    </citation>
    <scope>NUCLEOTIDE SEQUENCE [LARGE SCALE GENOMIC DNA]</scope>
</reference>
<gene>
    <name evidence="3" type="ORF">HNAJ_LOCUS8370</name>
</gene>
<dbReference type="Proteomes" id="UP000278807">
    <property type="component" value="Unassembled WGS sequence"/>
</dbReference>
<dbReference type="EMBL" id="UZAE01012272">
    <property type="protein sequence ID" value="VDO04299.1"/>
    <property type="molecule type" value="Genomic_DNA"/>
</dbReference>
<dbReference type="OrthoDB" id="10017054at2759"/>
<feature type="compositionally biased region" description="Polar residues" evidence="1">
    <location>
        <begin position="127"/>
        <end position="147"/>
    </location>
</feature>
<proteinExistence type="predicted"/>
<dbReference type="SMART" id="SM00033">
    <property type="entry name" value="CH"/>
    <property type="match status" value="1"/>
</dbReference>
<evidence type="ECO:0000313" key="5">
    <source>
        <dbReference type="WBParaSite" id="HNAJ_0000837401-mRNA-1"/>
    </source>
</evidence>
<dbReference type="Pfam" id="PF00307">
    <property type="entry name" value="CH"/>
    <property type="match status" value="1"/>
</dbReference>
<accession>A0A0R3TM53</accession>
<dbReference type="PROSITE" id="PS50021">
    <property type="entry name" value="CH"/>
    <property type="match status" value="1"/>
</dbReference>
<dbReference type="PANTHER" id="PTHR23167:SF46">
    <property type="entry name" value="EPS15 HOMOLOGY DOMAIN CONTAINING PROTEIN-BINDING PROTEIN 1, ISOFORM F"/>
    <property type="match status" value="1"/>
</dbReference>
<evidence type="ECO:0000259" key="2">
    <source>
        <dbReference type="PROSITE" id="PS50021"/>
    </source>
</evidence>
<feature type="region of interest" description="Disordered" evidence="1">
    <location>
        <begin position="126"/>
        <end position="147"/>
    </location>
</feature>